<protein>
    <submittedName>
        <fullName evidence="3">NSL1 component of MIS12 kinetochore complex</fullName>
    </submittedName>
</protein>
<dbReference type="PROSITE" id="PS00036">
    <property type="entry name" value="BZIP_BASIC"/>
    <property type="match status" value="1"/>
</dbReference>
<dbReference type="InterPro" id="IPR000837">
    <property type="entry name" value="AP-1"/>
</dbReference>
<dbReference type="SUPFAM" id="SSF57959">
    <property type="entry name" value="Leucine zipper domain"/>
    <property type="match status" value="1"/>
</dbReference>
<evidence type="ECO:0000259" key="2">
    <source>
        <dbReference type="PROSITE" id="PS50217"/>
    </source>
</evidence>
<dbReference type="Gene3D" id="1.20.5.170">
    <property type="match status" value="1"/>
</dbReference>
<dbReference type="GO" id="GO:0000981">
    <property type="term" value="F:DNA-binding transcription factor activity, RNA polymerase II-specific"/>
    <property type="evidence" value="ECO:0007669"/>
    <property type="project" value="TreeGrafter"/>
</dbReference>
<proteinExistence type="predicted"/>
<reference evidence="3" key="2">
    <citation type="submission" date="2025-09" db="UniProtKB">
        <authorList>
            <consortium name="Ensembl"/>
        </authorList>
    </citation>
    <scope>IDENTIFICATION</scope>
</reference>
<name>A0A3B3R909_9TELE</name>
<evidence type="ECO:0000313" key="4">
    <source>
        <dbReference type="Proteomes" id="UP000261540"/>
    </source>
</evidence>
<dbReference type="Proteomes" id="UP000261540">
    <property type="component" value="Unplaced"/>
</dbReference>
<accession>A0A3B3R909</accession>
<organism evidence="3 4">
    <name type="scientific">Paramormyrops kingsleyae</name>
    <dbReference type="NCBI Taxonomy" id="1676925"/>
    <lineage>
        <taxon>Eukaryota</taxon>
        <taxon>Metazoa</taxon>
        <taxon>Chordata</taxon>
        <taxon>Craniata</taxon>
        <taxon>Vertebrata</taxon>
        <taxon>Euteleostomi</taxon>
        <taxon>Actinopterygii</taxon>
        <taxon>Neopterygii</taxon>
        <taxon>Teleostei</taxon>
        <taxon>Osteoglossocephala</taxon>
        <taxon>Osteoglossomorpha</taxon>
        <taxon>Osteoglossiformes</taxon>
        <taxon>Mormyridae</taxon>
        <taxon>Paramormyrops</taxon>
    </lineage>
</organism>
<dbReference type="PANTHER" id="PTHR23351">
    <property type="entry name" value="FOS TRANSCRIPTION FACTOR-RELATED"/>
    <property type="match status" value="1"/>
</dbReference>
<reference evidence="3" key="1">
    <citation type="submission" date="2025-08" db="UniProtKB">
        <authorList>
            <consortium name="Ensembl"/>
        </authorList>
    </citation>
    <scope>IDENTIFICATION</scope>
</reference>
<sequence>MSAAGLSGAFLHRSADLHVLPECEEDEDDDRRNKRREKNRAAAQRSRKKQTQRADRLHEEYECLEQENLLLRKEVQTLTEEQRRLTEALKAHEPLCLIMHCSAGLMSHTRMELLSGGLPR</sequence>
<evidence type="ECO:0000313" key="3">
    <source>
        <dbReference type="Ensembl" id="ENSPKIP00000014863.1"/>
    </source>
</evidence>
<dbReference type="GO" id="GO:0000978">
    <property type="term" value="F:RNA polymerase II cis-regulatory region sequence-specific DNA binding"/>
    <property type="evidence" value="ECO:0007669"/>
    <property type="project" value="TreeGrafter"/>
</dbReference>
<evidence type="ECO:0000256" key="1">
    <source>
        <dbReference type="SAM" id="MobiDB-lite"/>
    </source>
</evidence>
<feature type="domain" description="BZIP" evidence="2">
    <location>
        <begin position="29"/>
        <end position="92"/>
    </location>
</feature>
<dbReference type="SMART" id="SM00338">
    <property type="entry name" value="BRLZ"/>
    <property type="match status" value="1"/>
</dbReference>
<keyword evidence="4" id="KW-1185">Reference proteome</keyword>
<dbReference type="Ensembl" id="ENSPKIT00000039319.1">
    <property type="protein sequence ID" value="ENSPKIP00000014863.1"/>
    <property type="gene ID" value="ENSPKIG00000001767.1"/>
</dbReference>
<dbReference type="PANTHER" id="PTHR23351:SF13">
    <property type="entry name" value="BASIC LEUCINE ZIPPER TRANSCRIPTIONAL FACTOR ATF-LIKE 3"/>
    <property type="match status" value="1"/>
</dbReference>
<dbReference type="PROSITE" id="PS50217">
    <property type="entry name" value="BZIP"/>
    <property type="match status" value="1"/>
</dbReference>
<dbReference type="AlphaFoldDB" id="A0A3B3R909"/>
<dbReference type="GeneTree" id="ENSGT00390000001374"/>
<dbReference type="InterPro" id="IPR046347">
    <property type="entry name" value="bZIP_sf"/>
</dbReference>
<dbReference type="PRINTS" id="PR00042">
    <property type="entry name" value="LEUZIPPRFOS"/>
</dbReference>
<dbReference type="Pfam" id="PF00170">
    <property type="entry name" value="bZIP_1"/>
    <property type="match status" value="1"/>
</dbReference>
<feature type="region of interest" description="Disordered" evidence="1">
    <location>
        <begin position="21"/>
        <end position="56"/>
    </location>
</feature>
<dbReference type="GO" id="GO:0005634">
    <property type="term" value="C:nucleus"/>
    <property type="evidence" value="ECO:0007669"/>
    <property type="project" value="TreeGrafter"/>
</dbReference>
<dbReference type="InterPro" id="IPR004827">
    <property type="entry name" value="bZIP"/>
</dbReference>